<dbReference type="AlphaFoldDB" id="A0AAN9Y9Z8"/>
<evidence type="ECO:0000313" key="3">
    <source>
        <dbReference type="EMBL" id="KAK7727934.1"/>
    </source>
</evidence>
<accession>A0AAN9Y9Z8</accession>
<sequence>MAIRDRWNRMLRKSAGSASSSEGSRRSDDGRTSPTSPATATPNTTRIARTTPPTPTATTPRPTPQRPTPTRTTTAPGNPNASRTPRRPPINKMASWRSQNGYPTNPHREHQQQQQQQQHQPQPPTSSTKPSLRHRPLSGFFKPHPRDKVPTEQNLRYQESLGNFRWEFGRSRPSSRGSVDSYDISPCQSRAGSLDYGEGGRGSF</sequence>
<feature type="region of interest" description="Disordered" evidence="1">
    <location>
        <begin position="1"/>
        <end position="152"/>
    </location>
</feature>
<evidence type="ECO:0000313" key="5">
    <source>
        <dbReference type="Proteomes" id="UP001320245"/>
    </source>
</evidence>
<name>A0AAN9Y9Z8_9PEZI</name>
<protein>
    <recommendedName>
        <fullName evidence="2">HTH myb-type domain-containing protein</fullName>
    </recommendedName>
</protein>
<feature type="compositionally biased region" description="Low complexity" evidence="1">
    <location>
        <begin position="32"/>
        <end position="60"/>
    </location>
</feature>
<dbReference type="InterPro" id="IPR017930">
    <property type="entry name" value="Myb_dom"/>
</dbReference>
<dbReference type="Proteomes" id="UP001320245">
    <property type="component" value="Unassembled WGS sequence"/>
</dbReference>
<comment type="caution">
    <text evidence="3">The sequence shown here is derived from an EMBL/GenBank/DDBJ whole genome shotgun (WGS) entry which is preliminary data.</text>
</comment>
<feature type="domain" description="HTH myb-type" evidence="2">
    <location>
        <begin position="1"/>
        <end position="15"/>
    </location>
</feature>
<reference evidence="3 5" key="1">
    <citation type="journal article" date="2023" name="PLoS ONE">
        <title>Cytospora paraplurivora sp. nov. isolated from orchards with fruit tree decline syndrome in Ontario, Canada.</title>
        <authorList>
            <person name="Ilyukhin E."/>
            <person name="Nguyen H.D.T."/>
            <person name="Castle A.J."/>
            <person name="Ellouze W."/>
        </authorList>
    </citation>
    <scope>NUCLEOTIDE SEQUENCE [LARGE SCALE GENOMIC DNA]</scope>
    <source>
        <strain evidence="3 5">FDS-564</strain>
    </source>
</reference>
<feature type="region of interest" description="Disordered" evidence="1">
    <location>
        <begin position="165"/>
        <end position="204"/>
    </location>
</feature>
<evidence type="ECO:0000259" key="2">
    <source>
        <dbReference type="PROSITE" id="PS51294"/>
    </source>
</evidence>
<dbReference type="PROSITE" id="PS51294">
    <property type="entry name" value="HTH_MYB"/>
    <property type="match status" value="1"/>
</dbReference>
<evidence type="ECO:0000313" key="4">
    <source>
        <dbReference type="EMBL" id="KAK7733884.1"/>
    </source>
</evidence>
<evidence type="ECO:0000256" key="1">
    <source>
        <dbReference type="SAM" id="MobiDB-lite"/>
    </source>
</evidence>
<reference evidence="3" key="2">
    <citation type="submission" date="2024-02" db="EMBL/GenBank/DDBJ databases">
        <title>De novo assembly and annotation of 12 fungi associated with fruit tree decline syndrome in Ontario, Canada.</title>
        <authorList>
            <person name="Sulman M."/>
            <person name="Ellouze W."/>
            <person name="Ilyukhin E."/>
        </authorList>
    </citation>
    <scope>NUCLEOTIDE SEQUENCE</scope>
    <source>
        <strain evidence="3">FDS-564</strain>
    </source>
</reference>
<dbReference type="EMBL" id="JAJSPL020000045">
    <property type="protein sequence ID" value="KAK7733884.1"/>
    <property type="molecule type" value="Genomic_DNA"/>
</dbReference>
<dbReference type="EMBL" id="JAJSPL020000107">
    <property type="protein sequence ID" value="KAK7727934.1"/>
    <property type="molecule type" value="Genomic_DNA"/>
</dbReference>
<keyword evidence="5" id="KW-1185">Reference proteome</keyword>
<gene>
    <name evidence="4" type="ORF">SLS53_008034</name>
    <name evidence="3" type="ORF">SLS53_009429</name>
</gene>
<proteinExistence type="predicted"/>
<organism evidence="3 5">
    <name type="scientific">Cytospora paraplurivora</name>
    <dbReference type="NCBI Taxonomy" id="2898453"/>
    <lineage>
        <taxon>Eukaryota</taxon>
        <taxon>Fungi</taxon>
        <taxon>Dikarya</taxon>
        <taxon>Ascomycota</taxon>
        <taxon>Pezizomycotina</taxon>
        <taxon>Sordariomycetes</taxon>
        <taxon>Sordariomycetidae</taxon>
        <taxon>Diaporthales</taxon>
        <taxon>Cytosporaceae</taxon>
        <taxon>Cytospora</taxon>
    </lineage>
</organism>